<protein>
    <submittedName>
        <fullName evidence="2">Uncharacterized protein</fullName>
    </submittedName>
</protein>
<dbReference type="EMBL" id="LR796294">
    <property type="protein sequence ID" value="CAB4135254.1"/>
    <property type="molecule type" value="Genomic_DNA"/>
</dbReference>
<dbReference type="EMBL" id="LR796249">
    <property type="protein sequence ID" value="CAB4131461.1"/>
    <property type="molecule type" value="Genomic_DNA"/>
</dbReference>
<organism evidence="2">
    <name type="scientific">uncultured Caudovirales phage</name>
    <dbReference type="NCBI Taxonomy" id="2100421"/>
    <lineage>
        <taxon>Viruses</taxon>
        <taxon>Duplodnaviria</taxon>
        <taxon>Heunggongvirae</taxon>
        <taxon>Uroviricota</taxon>
        <taxon>Caudoviricetes</taxon>
        <taxon>Peduoviridae</taxon>
        <taxon>Maltschvirus</taxon>
        <taxon>Maltschvirus maltsch</taxon>
    </lineage>
</organism>
<proteinExistence type="predicted"/>
<reference evidence="2" key="1">
    <citation type="submission" date="2020-04" db="EMBL/GenBank/DDBJ databases">
        <authorList>
            <person name="Chiriac C."/>
            <person name="Salcher M."/>
            <person name="Ghai R."/>
            <person name="Kavagutti S V."/>
        </authorList>
    </citation>
    <scope>NUCLEOTIDE SEQUENCE</scope>
</reference>
<accession>A0A6J5LL41</accession>
<name>A0A6J5LL41_9CAUD</name>
<gene>
    <name evidence="1" type="ORF">UFOVP127_104</name>
    <name evidence="2" type="ORF">UFOVP276_210</name>
</gene>
<evidence type="ECO:0000313" key="1">
    <source>
        <dbReference type="EMBL" id="CAB4131461.1"/>
    </source>
</evidence>
<evidence type="ECO:0000313" key="2">
    <source>
        <dbReference type="EMBL" id="CAB4135254.1"/>
    </source>
</evidence>
<sequence length="153" mass="17457">MKIKIHSMTDLITNSSTTIYTYSDASESAMRNMIEEFFKVFGIDKKCDEVFTLTVTCKSYDYSDRVSNLDDMPEEFKGLGNKEIQAKTEEILAKVVSGEINKPQWMTDVEKDDHWDNRPATTLNIEPKAPEYAALAKLLLEFLYSTESVEGEC</sequence>